<evidence type="ECO:0000256" key="1">
    <source>
        <dbReference type="ARBA" id="ARBA00004141"/>
    </source>
</evidence>
<comment type="subcellular location">
    <subcellularLocation>
        <location evidence="1">Membrane</location>
        <topology evidence="1">Multi-pass membrane protein</topology>
    </subcellularLocation>
</comment>
<dbReference type="PROSITE" id="PS50850">
    <property type="entry name" value="MFS"/>
    <property type="match status" value="1"/>
</dbReference>
<feature type="transmembrane region" description="Helical" evidence="5">
    <location>
        <begin position="255"/>
        <end position="275"/>
    </location>
</feature>
<organism evidence="7">
    <name type="scientific">Pundamilia nyererei</name>
    <dbReference type="NCBI Taxonomy" id="303518"/>
    <lineage>
        <taxon>Eukaryota</taxon>
        <taxon>Metazoa</taxon>
        <taxon>Chordata</taxon>
        <taxon>Craniata</taxon>
        <taxon>Vertebrata</taxon>
        <taxon>Euteleostomi</taxon>
        <taxon>Actinopterygii</taxon>
        <taxon>Neopterygii</taxon>
        <taxon>Teleostei</taxon>
        <taxon>Neoteleostei</taxon>
        <taxon>Acanthomorphata</taxon>
        <taxon>Ovalentaria</taxon>
        <taxon>Cichlomorphae</taxon>
        <taxon>Cichliformes</taxon>
        <taxon>Cichlidae</taxon>
        <taxon>African cichlids</taxon>
        <taxon>Pseudocrenilabrinae</taxon>
        <taxon>Haplochromini</taxon>
        <taxon>Pundamilia</taxon>
    </lineage>
</organism>
<dbReference type="PANTHER" id="PTHR24064">
    <property type="entry name" value="SOLUTE CARRIER FAMILY 22 MEMBER"/>
    <property type="match status" value="1"/>
</dbReference>
<accession>A0A3B4G7J8</accession>
<keyword evidence="3 5" id="KW-1133">Transmembrane helix</keyword>
<dbReference type="InterPro" id="IPR036259">
    <property type="entry name" value="MFS_trans_sf"/>
</dbReference>
<feature type="transmembrane region" description="Helical" evidence="5">
    <location>
        <begin position="228"/>
        <end position="249"/>
    </location>
</feature>
<feature type="transmembrane region" description="Helical" evidence="5">
    <location>
        <begin position="198"/>
        <end position="216"/>
    </location>
</feature>
<feature type="transmembrane region" description="Helical" evidence="5">
    <location>
        <begin position="346"/>
        <end position="368"/>
    </location>
</feature>
<dbReference type="SUPFAM" id="SSF103473">
    <property type="entry name" value="MFS general substrate transporter"/>
    <property type="match status" value="1"/>
</dbReference>
<dbReference type="Gene3D" id="1.20.1250.20">
    <property type="entry name" value="MFS general substrate transporter like domains"/>
    <property type="match status" value="2"/>
</dbReference>
<feature type="transmembrane region" description="Helical" evidence="5">
    <location>
        <begin position="314"/>
        <end position="334"/>
    </location>
</feature>
<dbReference type="InterPro" id="IPR020846">
    <property type="entry name" value="MFS_dom"/>
</dbReference>
<keyword evidence="2 5" id="KW-0812">Transmembrane</keyword>
<dbReference type="Ensembl" id="ENSPNYT00000018022.1">
    <property type="protein sequence ID" value="ENSPNYP00000017586.1"/>
    <property type="gene ID" value="ENSPNYG00000013256.1"/>
</dbReference>
<evidence type="ECO:0000313" key="7">
    <source>
        <dbReference type="Ensembl" id="ENSPNYP00000017586.1"/>
    </source>
</evidence>
<evidence type="ECO:0000256" key="5">
    <source>
        <dbReference type="SAM" id="Phobius"/>
    </source>
</evidence>
<dbReference type="GeneTree" id="ENSGT00940000163251"/>
<dbReference type="AlphaFoldDB" id="A0A3B4G7J8"/>
<evidence type="ECO:0000256" key="3">
    <source>
        <dbReference type="ARBA" id="ARBA00022989"/>
    </source>
</evidence>
<dbReference type="Pfam" id="PF07690">
    <property type="entry name" value="MFS_1"/>
    <property type="match status" value="1"/>
</dbReference>
<feature type="transmembrane region" description="Helical" evidence="5">
    <location>
        <begin position="375"/>
        <end position="395"/>
    </location>
</feature>
<dbReference type="GO" id="GO:0022857">
    <property type="term" value="F:transmembrane transporter activity"/>
    <property type="evidence" value="ECO:0007669"/>
    <property type="project" value="InterPro"/>
</dbReference>
<evidence type="ECO:0000256" key="4">
    <source>
        <dbReference type="ARBA" id="ARBA00023136"/>
    </source>
</evidence>
<feature type="transmembrane region" description="Helical" evidence="5">
    <location>
        <begin position="17"/>
        <end position="41"/>
    </location>
</feature>
<name>A0A3B4G7J8_9CICH</name>
<evidence type="ECO:0000259" key="6">
    <source>
        <dbReference type="PROSITE" id="PS50850"/>
    </source>
</evidence>
<keyword evidence="4 5" id="KW-0472">Membrane</keyword>
<dbReference type="GO" id="GO:0016020">
    <property type="term" value="C:membrane"/>
    <property type="evidence" value="ECO:0007669"/>
    <property type="project" value="UniProtKB-SubCell"/>
</dbReference>
<dbReference type="InterPro" id="IPR005829">
    <property type="entry name" value="Sugar_transporter_CS"/>
</dbReference>
<feature type="transmembrane region" description="Helical" evidence="5">
    <location>
        <begin position="171"/>
        <end position="192"/>
    </location>
</feature>
<dbReference type="PROSITE" id="PS00216">
    <property type="entry name" value="SUGAR_TRANSPORT_1"/>
    <property type="match status" value="1"/>
</dbReference>
<sequence length="517" mass="57986">MGDYDDDTAFLGQSGPYFWTTFFLLNVVFVSTGFNGLYIVFVGAAPKHHCLIPDVNLTEEWRDAIIPFTIVDGEEVQSQCSRYKIDVVRNLSAQGYIPGREVNLTTLEQEGCLDGWNYSKEIYQSTIVTEWDLVCDNQWKVPFASSSLFVGYLIGSLVSGQLSDRFGRKKVVFMSLGVQCLSVLLQSFSHSWRMFCIMYLWVGASQISLYISAFVLGTEVLSKTMRVLFTTLGAFLFYCIGYMTLPWIAYGIREWRTLVAVLSTTSLINFPLWWYSITLSITVKKIDSKTMLVGQELPLSKTYTMLDVLKSKNLRCITLMCLLLWMAINIGYFGLSLNTSNLSGNPFVNCFLSATTEVPAYIVSTWLLKTCPRRVLLSLFLIIGGGVLLLIQFIPDTLHNVALALEMTGKFGFTMAFSIVYIYTAEIYPTVLRNIGMGMCSSAARVGSITAPYVIFLGTYNKVLPYILMGSLTIASSVVNLFLPETLHKDLPETVEQMQKCRGNIAEEARKGCRRAL</sequence>
<protein>
    <submittedName>
        <fullName evidence="7">Solute carrier family 22 member 5-like</fullName>
    </submittedName>
</protein>
<feature type="domain" description="Major facilitator superfamily (MFS) profile" evidence="6">
    <location>
        <begin position="87"/>
        <end position="488"/>
    </location>
</feature>
<evidence type="ECO:0000256" key="2">
    <source>
        <dbReference type="ARBA" id="ARBA00022692"/>
    </source>
</evidence>
<reference evidence="7" key="1">
    <citation type="submission" date="2023-09" db="UniProtKB">
        <authorList>
            <consortium name="Ensembl"/>
        </authorList>
    </citation>
    <scope>IDENTIFICATION</scope>
</reference>
<dbReference type="InterPro" id="IPR011701">
    <property type="entry name" value="MFS"/>
</dbReference>
<proteinExistence type="predicted"/>